<gene>
    <name evidence="17" type="primary">ND6</name>
</gene>
<dbReference type="InterPro" id="IPR042106">
    <property type="entry name" value="Nuo/plastoQ_OxRdtase_6_NuoJ"/>
</dbReference>
<evidence type="ECO:0000256" key="8">
    <source>
        <dbReference type="ARBA" id="ARBA00022967"/>
    </source>
</evidence>
<dbReference type="InterPro" id="IPR050269">
    <property type="entry name" value="ComplexI_Subunit6"/>
</dbReference>
<evidence type="ECO:0000256" key="4">
    <source>
        <dbReference type="ARBA" id="ARBA00021095"/>
    </source>
</evidence>
<feature type="chain" id="PRO_5002863454" description="NADH-ubiquinone oxidoreductase chain 6" evidence="16">
    <location>
        <begin position="19"/>
        <end position="170"/>
    </location>
</feature>
<feature type="transmembrane region" description="Helical" evidence="15">
    <location>
        <begin position="48"/>
        <end position="72"/>
    </location>
</feature>
<evidence type="ECO:0000256" key="9">
    <source>
        <dbReference type="ARBA" id="ARBA00022982"/>
    </source>
</evidence>
<keyword evidence="10 15" id="KW-1133">Transmembrane helix</keyword>
<geneLocation type="mitochondrion" evidence="17"/>
<dbReference type="GO" id="GO:0031966">
    <property type="term" value="C:mitochondrial membrane"/>
    <property type="evidence" value="ECO:0007669"/>
    <property type="project" value="UniProtKB-SubCell"/>
</dbReference>
<evidence type="ECO:0000256" key="15">
    <source>
        <dbReference type="RuleBase" id="RU004430"/>
    </source>
</evidence>
<dbReference type="EC" id="7.1.1.2" evidence="3 15"/>
<evidence type="ECO:0000256" key="11">
    <source>
        <dbReference type="ARBA" id="ARBA00023027"/>
    </source>
</evidence>
<comment type="function">
    <text evidence="15">Core subunit of the mitochondrial membrane respiratory chain NADH dehydrogenase (Complex I) which catalyzes electron transfer from NADH through the respiratory chain, using ubiquinone as an electron acceptor. Essential for the catalytic activity and assembly of complex I.</text>
</comment>
<evidence type="ECO:0000256" key="10">
    <source>
        <dbReference type="ARBA" id="ARBA00022989"/>
    </source>
</evidence>
<keyword evidence="16" id="KW-0732">Signal</keyword>
<evidence type="ECO:0000256" key="5">
    <source>
        <dbReference type="ARBA" id="ARBA00022448"/>
    </source>
</evidence>
<comment type="subcellular location">
    <subcellularLocation>
        <location evidence="1 15">Mitochondrion membrane</location>
        <topology evidence="1 15">Multi-pass membrane protein</topology>
    </subcellularLocation>
</comment>
<evidence type="ECO:0000256" key="1">
    <source>
        <dbReference type="ARBA" id="ARBA00004225"/>
    </source>
</evidence>
<keyword evidence="12 15" id="KW-0496">Mitochondrion</keyword>
<evidence type="ECO:0000256" key="7">
    <source>
        <dbReference type="ARBA" id="ARBA00022692"/>
    </source>
</evidence>
<protein>
    <recommendedName>
        <fullName evidence="4 15">NADH-ubiquinone oxidoreductase chain 6</fullName>
        <ecNumber evidence="3 15">7.1.1.2</ecNumber>
    </recommendedName>
</protein>
<comment type="catalytic activity">
    <reaction evidence="14 15">
        <text>a ubiquinone + NADH + 5 H(+)(in) = a ubiquinol + NAD(+) + 4 H(+)(out)</text>
        <dbReference type="Rhea" id="RHEA:29091"/>
        <dbReference type="Rhea" id="RHEA-COMP:9565"/>
        <dbReference type="Rhea" id="RHEA-COMP:9566"/>
        <dbReference type="ChEBI" id="CHEBI:15378"/>
        <dbReference type="ChEBI" id="CHEBI:16389"/>
        <dbReference type="ChEBI" id="CHEBI:17976"/>
        <dbReference type="ChEBI" id="CHEBI:57540"/>
        <dbReference type="ChEBI" id="CHEBI:57945"/>
        <dbReference type="EC" id="7.1.1.2"/>
    </reaction>
</comment>
<organism evidence="17">
    <name type="scientific">Chamaeleo dilepis</name>
    <name type="common">Flapneck chameleon</name>
    <dbReference type="NCBI Taxonomy" id="91908"/>
    <lineage>
        <taxon>Eukaryota</taxon>
        <taxon>Metazoa</taxon>
        <taxon>Chordata</taxon>
        <taxon>Craniata</taxon>
        <taxon>Vertebrata</taxon>
        <taxon>Euteleostomi</taxon>
        <taxon>Lepidosauria</taxon>
        <taxon>Squamata</taxon>
        <taxon>Bifurcata</taxon>
        <taxon>Unidentata</taxon>
        <taxon>Episquamata</taxon>
        <taxon>Toxicofera</taxon>
        <taxon>Iguania</taxon>
        <taxon>Acrodonta</taxon>
        <taxon>Chamaeleonidae</taxon>
        <taxon>Chamaeleo</taxon>
    </lineage>
</organism>
<name>B7S687_CHADI</name>
<reference evidence="17" key="1">
    <citation type="journal article" date="2000" name="Syst. Biol.">
        <title>Evaluating trans-tethys migration: an example using acrodont lizard phylogenetics.</title>
        <authorList>
            <person name="Macey J.R."/>
            <person name="Schulte J.A.II."/>
            <person name="Larson A."/>
            <person name="Ananjeva N.B."/>
            <person name="Wang Y."/>
            <person name="Pethiyagoda R."/>
            <person name="Rastegar-Pouyani N."/>
            <person name="Papenfuss T.J."/>
        </authorList>
    </citation>
    <scope>NUCLEOTIDE SEQUENCE</scope>
</reference>
<keyword evidence="5 15" id="KW-0813">Transport</keyword>
<keyword evidence="7 15" id="KW-0812">Transmembrane</keyword>
<dbReference type="EMBL" id="EF222189">
    <property type="protein sequence ID" value="ABM90420.1"/>
    <property type="molecule type" value="Genomic_DNA"/>
</dbReference>
<evidence type="ECO:0000256" key="13">
    <source>
        <dbReference type="ARBA" id="ARBA00023136"/>
    </source>
</evidence>
<dbReference type="InterPro" id="IPR001457">
    <property type="entry name" value="NADH_UbQ/plastoQ_OxRdtase_su6"/>
</dbReference>
<keyword evidence="8 15" id="KW-1278">Translocase</keyword>
<dbReference type="Gene3D" id="1.20.120.1200">
    <property type="entry name" value="NADH-ubiquinone/plastoquinone oxidoreductase chain 6, subunit NuoJ"/>
    <property type="match status" value="1"/>
</dbReference>
<reference evidence="17" key="3">
    <citation type="journal article" date="2008" name="Mol. Phylogenet. Evol.">
        <title>Socotra Island the forgotten fragment of Gondwana: unmasking chameleon lizard history with complete mitochondrial genomic data.</title>
        <authorList>
            <person name="Macey J.R."/>
            <person name="Kuehl J.V."/>
            <person name="Larson A."/>
            <person name="Robinson M.D."/>
            <person name="Ugurtas I.H."/>
            <person name="Ananjeva N.B."/>
            <person name="Rahman H."/>
            <person name="Javed H.I."/>
            <person name="Osman R.M."/>
            <person name="Doumma A."/>
            <person name="Papenfuss T.J."/>
        </authorList>
    </citation>
    <scope>NUCLEOTIDE SEQUENCE</scope>
</reference>
<dbReference type="PANTHER" id="PTHR11435">
    <property type="entry name" value="NADH UBIQUINONE OXIDOREDUCTASE SUBUNIT ND6"/>
    <property type="match status" value="1"/>
</dbReference>
<dbReference type="AlphaFoldDB" id="B7S687"/>
<dbReference type="RefSeq" id="YP_002727999.1">
    <property type="nucleotide sequence ID" value="NC_012436.1"/>
</dbReference>
<sequence length="170" mass="18444">MYFLMLWFFLFFMGGVASNPSPYFGAVSLALASIFGAGIVVGFSSTFISLVLMLVYLGGMLVVFVYSVAMSSDMYPEAWGSRSVFLYIVGFVVYLFCLWWCIGGEWLFDGSVIGSAILLDGVTVDLGGVVLLYSFGGVCFLILGVMLLLTLFVVLDLVCGWRLGALCINS</sequence>
<keyword evidence="9 15" id="KW-0249">Electron transport</keyword>
<evidence type="ECO:0000313" key="17">
    <source>
        <dbReference type="EMBL" id="ABM90420.1"/>
    </source>
</evidence>
<evidence type="ECO:0000256" key="2">
    <source>
        <dbReference type="ARBA" id="ARBA00005698"/>
    </source>
</evidence>
<keyword evidence="6 15" id="KW-0679">Respiratory chain</keyword>
<dbReference type="CTD" id="4541"/>
<evidence type="ECO:0000256" key="14">
    <source>
        <dbReference type="ARBA" id="ARBA00049551"/>
    </source>
</evidence>
<feature type="transmembrane region" description="Helical" evidence="15">
    <location>
        <begin position="84"/>
        <end position="108"/>
    </location>
</feature>
<keyword evidence="15" id="KW-0830">Ubiquinone</keyword>
<keyword evidence="11 15" id="KW-0520">NAD</keyword>
<accession>B7S687</accession>
<evidence type="ECO:0000256" key="3">
    <source>
        <dbReference type="ARBA" id="ARBA00012944"/>
    </source>
</evidence>
<reference evidence="17" key="2">
    <citation type="journal article" date="2000" name="Syst. Biol.">
        <title>Evolution and phylogenetic information content of mitochondrial genomic structural features illustrated with acrodont lizards.</title>
        <authorList>
            <person name="Macey J.R."/>
            <person name="Schulte J.A.II."/>
            <person name="Larson A."/>
        </authorList>
    </citation>
    <scope>NUCLEOTIDE SEQUENCE</scope>
</reference>
<feature type="transmembrane region" description="Helical" evidence="15">
    <location>
        <begin position="128"/>
        <end position="155"/>
    </location>
</feature>
<keyword evidence="13 15" id="KW-0472">Membrane</keyword>
<evidence type="ECO:0000256" key="16">
    <source>
        <dbReference type="SAM" id="SignalP"/>
    </source>
</evidence>
<dbReference type="Pfam" id="PF00499">
    <property type="entry name" value="Oxidored_q3"/>
    <property type="match status" value="1"/>
</dbReference>
<dbReference type="GeneID" id="7670293"/>
<dbReference type="PANTHER" id="PTHR11435:SF1">
    <property type="entry name" value="NADH-UBIQUINONE OXIDOREDUCTASE CHAIN 6"/>
    <property type="match status" value="1"/>
</dbReference>
<evidence type="ECO:0000256" key="12">
    <source>
        <dbReference type="ARBA" id="ARBA00023128"/>
    </source>
</evidence>
<feature type="signal peptide" evidence="16">
    <location>
        <begin position="1"/>
        <end position="18"/>
    </location>
</feature>
<comment type="similarity">
    <text evidence="2 15">Belongs to the complex I subunit 6 family.</text>
</comment>
<evidence type="ECO:0000256" key="6">
    <source>
        <dbReference type="ARBA" id="ARBA00022660"/>
    </source>
</evidence>
<proteinExistence type="inferred from homology"/>
<dbReference type="GO" id="GO:0008137">
    <property type="term" value="F:NADH dehydrogenase (ubiquinone) activity"/>
    <property type="evidence" value="ECO:0007669"/>
    <property type="project" value="UniProtKB-UniRule"/>
</dbReference>